<keyword evidence="3" id="KW-0067">ATP-binding</keyword>
<proteinExistence type="inferred from homology"/>
<comment type="similarity">
    <text evidence="1">Belongs to the CbxX/CfxQ family.</text>
</comment>
<dbReference type="InterPro" id="IPR027417">
    <property type="entry name" value="P-loop_NTPase"/>
</dbReference>
<evidence type="ECO:0000256" key="3">
    <source>
        <dbReference type="ARBA" id="ARBA00022840"/>
    </source>
</evidence>
<accession>A0A8J6JIU7</accession>
<dbReference type="PANTHER" id="PTHR43392">
    <property type="entry name" value="AAA-TYPE ATPASE FAMILY PROTEIN / ANKYRIN REPEAT FAMILY PROTEIN"/>
    <property type="match status" value="1"/>
</dbReference>
<dbReference type="InterPro" id="IPR000641">
    <property type="entry name" value="CbxX/CfxQ"/>
</dbReference>
<feature type="region of interest" description="Disordered" evidence="4">
    <location>
        <begin position="177"/>
        <end position="210"/>
    </location>
</feature>
<gene>
    <name evidence="6" type="ORF">H8S62_07710</name>
</gene>
<dbReference type="InterPro" id="IPR003593">
    <property type="entry name" value="AAA+_ATPase"/>
</dbReference>
<reference evidence="6" key="1">
    <citation type="submission" date="2020-08" db="EMBL/GenBank/DDBJ databases">
        <title>Genome public.</title>
        <authorList>
            <person name="Liu C."/>
            <person name="Sun Q."/>
        </authorList>
    </citation>
    <scope>NUCLEOTIDE SEQUENCE</scope>
    <source>
        <strain evidence="6">NSJ-52</strain>
    </source>
</reference>
<dbReference type="Proteomes" id="UP000607645">
    <property type="component" value="Unassembled WGS sequence"/>
</dbReference>
<evidence type="ECO:0000256" key="1">
    <source>
        <dbReference type="ARBA" id="ARBA00010378"/>
    </source>
</evidence>
<dbReference type="FunFam" id="3.40.50.300:FF:000216">
    <property type="entry name" value="Type VII secretion ATPase EccA"/>
    <property type="match status" value="1"/>
</dbReference>
<evidence type="ECO:0000313" key="6">
    <source>
        <dbReference type="EMBL" id="MBC5736898.1"/>
    </source>
</evidence>
<dbReference type="Pfam" id="PF00004">
    <property type="entry name" value="AAA"/>
    <property type="match status" value="1"/>
</dbReference>
<name>A0A8J6JIU7_9FIRM</name>
<organism evidence="6 7">
    <name type="scientific">Lawsonibacter faecis</name>
    <dbReference type="NCBI Taxonomy" id="2763052"/>
    <lineage>
        <taxon>Bacteria</taxon>
        <taxon>Bacillati</taxon>
        <taxon>Bacillota</taxon>
        <taxon>Clostridia</taxon>
        <taxon>Eubacteriales</taxon>
        <taxon>Oscillospiraceae</taxon>
        <taxon>Lawsonibacter</taxon>
    </lineage>
</organism>
<dbReference type="InterPro" id="IPR003959">
    <property type="entry name" value="ATPase_AAA_core"/>
</dbReference>
<dbReference type="GO" id="GO:0005524">
    <property type="term" value="F:ATP binding"/>
    <property type="evidence" value="ECO:0007669"/>
    <property type="project" value="UniProtKB-KW"/>
</dbReference>
<keyword evidence="7" id="KW-1185">Reference proteome</keyword>
<dbReference type="SMART" id="SM00382">
    <property type="entry name" value="AAA"/>
    <property type="match status" value="1"/>
</dbReference>
<dbReference type="Gene3D" id="3.40.50.300">
    <property type="entry name" value="P-loop containing nucleotide triphosphate hydrolases"/>
    <property type="match status" value="1"/>
</dbReference>
<evidence type="ECO:0000259" key="5">
    <source>
        <dbReference type="SMART" id="SM00382"/>
    </source>
</evidence>
<dbReference type="PRINTS" id="PR00819">
    <property type="entry name" value="CBXCFQXSUPER"/>
</dbReference>
<dbReference type="PANTHER" id="PTHR43392:SF2">
    <property type="entry name" value="AAA-TYPE ATPASE FAMILY PROTEIN _ ANKYRIN REPEAT FAMILY PROTEIN"/>
    <property type="match status" value="1"/>
</dbReference>
<dbReference type="GO" id="GO:0016887">
    <property type="term" value="F:ATP hydrolysis activity"/>
    <property type="evidence" value="ECO:0007669"/>
    <property type="project" value="InterPro"/>
</dbReference>
<dbReference type="Gene3D" id="1.10.8.60">
    <property type="match status" value="1"/>
</dbReference>
<evidence type="ECO:0000256" key="2">
    <source>
        <dbReference type="ARBA" id="ARBA00022741"/>
    </source>
</evidence>
<sequence>MKGSMTAAAVHKQYDDGVTAFRRQIGDSALRMRFTQEADSFMRACALGVWGRDGSAVTPRHVEYYNAIYTKGNPVPSILFWELSTAVADYPGFQPPAFFARMRAYDKVAGTRLSRRFVDLMTLMLLLFAAVDDVVSEEEAGFVNHCADAMSALCARDGIKGEKAPLDVSDFVTKRPAAPKAPELPNVPAPAAQGEGKAQPTAEAGEEAEAAPSLEELLAELDELCGLDKVKKDVKSLINLVKVRKMRQEHALPVPPMSLHLVFMGNPGTGKTTVARLLAKIYHAIGVLSKGQLVEVDRSGLVAGFVGQTAMKTNEVIQKALGGVLFIDEAYALANVDAPNDFGKEAIEALLKGMEDNRADLIVIVAGYTELMSNFINSNPGLESRFNKYFYFEDYTGAELMEIFRSMCKKNGYTLDDETEKFAAEGFRSLYDDRDENFGNARDVRNVFERAVSRQSDRVAAMENPGKEDLMAITVADLREDDDEEESPAQAIEADAAPSGGDADGGGAAELPEDGEAPPASTEEGGEEADTPAPGQAPGEGRIENQ</sequence>
<dbReference type="Pfam" id="PF17866">
    <property type="entry name" value="AAA_lid_6"/>
    <property type="match status" value="1"/>
</dbReference>
<keyword evidence="2" id="KW-0547">Nucleotide-binding</keyword>
<feature type="region of interest" description="Disordered" evidence="4">
    <location>
        <begin position="480"/>
        <end position="546"/>
    </location>
</feature>
<feature type="domain" description="AAA+ ATPase" evidence="5">
    <location>
        <begin position="257"/>
        <end position="396"/>
    </location>
</feature>
<protein>
    <submittedName>
        <fullName evidence="6">AAA family ATPase</fullName>
    </submittedName>
</protein>
<dbReference type="SUPFAM" id="SSF52540">
    <property type="entry name" value="P-loop containing nucleoside triphosphate hydrolases"/>
    <property type="match status" value="1"/>
</dbReference>
<dbReference type="InterPro" id="IPR050773">
    <property type="entry name" value="CbxX/CfxQ_RuBisCO_ESX"/>
</dbReference>
<dbReference type="AlphaFoldDB" id="A0A8J6JIU7"/>
<dbReference type="InterPro" id="IPR041627">
    <property type="entry name" value="AAA_lid_6"/>
</dbReference>
<dbReference type="CDD" id="cd00009">
    <property type="entry name" value="AAA"/>
    <property type="match status" value="1"/>
</dbReference>
<comment type="caution">
    <text evidence="6">The sequence shown here is derived from an EMBL/GenBank/DDBJ whole genome shotgun (WGS) entry which is preliminary data.</text>
</comment>
<evidence type="ECO:0000256" key="4">
    <source>
        <dbReference type="SAM" id="MobiDB-lite"/>
    </source>
</evidence>
<evidence type="ECO:0000313" key="7">
    <source>
        <dbReference type="Proteomes" id="UP000607645"/>
    </source>
</evidence>
<dbReference type="RefSeq" id="WP_186918942.1">
    <property type="nucleotide sequence ID" value="NZ_JACOPQ010000005.1"/>
</dbReference>
<dbReference type="EMBL" id="JACOPQ010000005">
    <property type="protein sequence ID" value="MBC5736898.1"/>
    <property type="molecule type" value="Genomic_DNA"/>
</dbReference>